<feature type="region of interest" description="Disordered" evidence="3">
    <location>
        <begin position="356"/>
        <end position="393"/>
    </location>
</feature>
<dbReference type="EMBL" id="JBHMDM010000001">
    <property type="protein sequence ID" value="MFB9375714.1"/>
    <property type="molecule type" value="Genomic_DNA"/>
</dbReference>
<dbReference type="InterPro" id="IPR028098">
    <property type="entry name" value="Glyco_trans_4-like_N"/>
</dbReference>
<name>A0ABV5LNP1_9ACTN</name>
<dbReference type="Proteomes" id="UP001589748">
    <property type="component" value="Unassembled WGS sequence"/>
</dbReference>
<evidence type="ECO:0000259" key="4">
    <source>
        <dbReference type="Pfam" id="PF04230"/>
    </source>
</evidence>
<proteinExistence type="predicted"/>
<evidence type="ECO:0000256" key="1">
    <source>
        <dbReference type="ARBA" id="ARBA00022676"/>
    </source>
</evidence>
<dbReference type="Pfam" id="PF04230">
    <property type="entry name" value="PS_pyruv_trans"/>
    <property type="match status" value="1"/>
</dbReference>
<dbReference type="Pfam" id="PF13439">
    <property type="entry name" value="Glyco_transf_4"/>
    <property type="match status" value="1"/>
</dbReference>
<dbReference type="RefSeq" id="WP_380140041.1">
    <property type="nucleotide sequence ID" value="NZ_JBHLUI010000012.1"/>
</dbReference>
<dbReference type="Gene3D" id="3.40.50.2000">
    <property type="entry name" value="Glycogen Phosphorylase B"/>
    <property type="match status" value="2"/>
</dbReference>
<dbReference type="GO" id="GO:0016757">
    <property type="term" value="F:glycosyltransferase activity"/>
    <property type="evidence" value="ECO:0007669"/>
    <property type="project" value="UniProtKB-KW"/>
</dbReference>
<evidence type="ECO:0000313" key="6">
    <source>
        <dbReference type="EMBL" id="MFB9375714.1"/>
    </source>
</evidence>
<sequence length="733" mass="79282">MRQIFTVGRGQFDNIGDAMLRRQLFSWLRESGRLHIFVGNCPDGYEECLGVTSEDVTYRDLGTWYRAAVNEGLAGRASYAFKPGEIQLSLGGMKEHLVVVPLLALLRARNGRVVRVGSGAKSLAPLPRLLMRPSIALSDLTRWRDDETADYLGAPAMPDLAFGEGASTEEIAAGGRRDVLVVSVRDDKGSPPYPSPEALQAVREFAARNELEIWTITQVFQDDRRARRLAEDLGGQVLGWQDRIRHDEHEAALRALYRRAAMVVSDRLHVVIAAFTEGAVPVAGLVQRSTKIARHMSTIGVEDISVDLLGRDTDALTERLQSLLGRREEFFGHLTDARERLDQVRLAILDTLKGANQPADGSGPAAVRPVPATPAAPAPVRASTTPTSARPRPLVHHLGRVGDVAGGMTQVLNGYLDGPFENTDVTVLTTRGNPGDVATGVRRALGAAVRIARLRSTEAVVVAHLSNRGSWLREGALLWWADRRGLPTVAHLHGSSFVPFARRHPKLVRTVLRSADQAITLSEETSEVVRAALPVDRVDLVPNAVPVATATANSENLVVFGGAVGRRKGVDVLLAAWEQLDLAAAGWRLVVAGPVQEPDLVRDLPGVEFPGALAHDALVELLGRSRVAVLPSRGEAMPVFVLEAMAQGNAVVATDVGGVAEVVGPDTGELVPAEDVAALAAALDRVCRDDAHRERLAANGRTAVAERFDTSVVFPALERIWIDALQRRDWRNR</sequence>
<keyword evidence="2 6" id="KW-0808">Transferase</keyword>
<dbReference type="EC" id="2.4.-.-" evidence="6"/>
<evidence type="ECO:0000313" key="7">
    <source>
        <dbReference type="Proteomes" id="UP001589748"/>
    </source>
</evidence>
<accession>A0ABV5LNP1</accession>
<feature type="domain" description="Polysaccharide pyruvyl transferase" evidence="4">
    <location>
        <begin position="14"/>
        <end position="276"/>
    </location>
</feature>
<evidence type="ECO:0000256" key="2">
    <source>
        <dbReference type="ARBA" id="ARBA00022679"/>
    </source>
</evidence>
<dbReference type="SUPFAM" id="SSF53756">
    <property type="entry name" value="UDP-Glycosyltransferase/glycogen phosphorylase"/>
    <property type="match status" value="1"/>
</dbReference>
<keyword evidence="7" id="KW-1185">Reference proteome</keyword>
<protein>
    <submittedName>
        <fullName evidence="6">Glycosyltransferase</fullName>
        <ecNumber evidence="6">2.4.-.-</ecNumber>
    </submittedName>
</protein>
<reference evidence="6 7" key="1">
    <citation type="submission" date="2024-09" db="EMBL/GenBank/DDBJ databases">
        <authorList>
            <person name="Sun Q."/>
            <person name="Mori K."/>
        </authorList>
    </citation>
    <scope>NUCLEOTIDE SEQUENCE [LARGE SCALE GENOMIC DNA]</scope>
    <source>
        <strain evidence="6 7">TISTR 1856</strain>
    </source>
</reference>
<comment type="caution">
    <text evidence="6">The sequence shown here is derived from an EMBL/GenBank/DDBJ whole genome shotgun (WGS) entry which is preliminary data.</text>
</comment>
<keyword evidence="1 6" id="KW-0328">Glycosyltransferase</keyword>
<dbReference type="PANTHER" id="PTHR12526">
    <property type="entry name" value="GLYCOSYLTRANSFERASE"/>
    <property type="match status" value="1"/>
</dbReference>
<dbReference type="CDD" id="cd03801">
    <property type="entry name" value="GT4_PimA-like"/>
    <property type="match status" value="1"/>
</dbReference>
<gene>
    <name evidence="6" type="ORF">ACFFVI_01915</name>
</gene>
<evidence type="ECO:0000259" key="5">
    <source>
        <dbReference type="Pfam" id="PF13439"/>
    </source>
</evidence>
<organism evidence="6 7">
    <name type="scientific">Kineococcus gynurae</name>
    <dbReference type="NCBI Taxonomy" id="452979"/>
    <lineage>
        <taxon>Bacteria</taxon>
        <taxon>Bacillati</taxon>
        <taxon>Actinomycetota</taxon>
        <taxon>Actinomycetes</taxon>
        <taxon>Kineosporiales</taxon>
        <taxon>Kineosporiaceae</taxon>
        <taxon>Kineococcus</taxon>
    </lineage>
</organism>
<feature type="domain" description="Glycosyltransferase subfamily 4-like N-terminal" evidence="5">
    <location>
        <begin position="421"/>
        <end position="547"/>
    </location>
</feature>
<feature type="compositionally biased region" description="Low complexity" evidence="3">
    <location>
        <begin position="378"/>
        <end position="389"/>
    </location>
</feature>
<evidence type="ECO:0000256" key="3">
    <source>
        <dbReference type="SAM" id="MobiDB-lite"/>
    </source>
</evidence>
<dbReference type="Pfam" id="PF13692">
    <property type="entry name" value="Glyco_trans_1_4"/>
    <property type="match status" value="1"/>
</dbReference>
<dbReference type="InterPro" id="IPR007345">
    <property type="entry name" value="Polysacch_pyruvyl_Trfase"/>
</dbReference>